<name>A0ABD1ZCK8_9MARC</name>
<organism evidence="1 2">
    <name type="scientific">Riccia fluitans</name>
    <dbReference type="NCBI Taxonomy" id="41844"/>
    <lineage>
        <taxon>Eukaryota</taxon>
        <taxon>Viridiplantae</taxon>
        <taxon>Streptophyta</taxon>
        <taxon>Embryophyta</taxon>
        <taxon>Marchantiophyta</taxon>
        <taxon>Marchantiopsida</taxon>
        <taxon>Marchantiidae</taxon>
        <taxon>Marchantiales</taxon>
        <taxon>Ricciaceae</taxon>
        <taxon>Riccia</taxon>
    </lineage>
</organism>
<evidence type="ECO:0000313" key="2">
    <source>
        <dbReference type="Proteomes" id="UP001605036"/>
    </source>
</evidence>
<comment type="caution">
    <text evidence="1">The sequence shown here is derived from an EMBL/GenBank/DDBJ whole genome shotgun (WGS) entry which is preliminary data.</text>
</comment>
<evidence type="ECO:0000313" key="1">
    <source>
        <dbReference type="EMBL" id="KAL2645144.1"/>
    </source>
</evidence>
<gene>
    <name evidence="1" type="ORF">R1flu_012731</name>
</gene>
<protein>
    <submittedName>
        <fullName evidence="1">Uncharacterized protein</fullName>
    </submittedName>
</protein>
<keyword evidence="2" id="KW-1185">Reference proteome</keyword>
<dbReference type="EMBL" id="JBHFFA010000002">
    <property type="protein sequence ID" value="KAL2645144.1"/>
    <property type="molecule type" value="Genomic_DNA"/>
</dbReference>
<sequence length="137" mass="15391">MAEGKRSVILEFIPALSQEHRRVQNVLRLGGFCVLGWIRINWPCSDAISSLSRRFTGMKAGSTWPRTFGLLAWSTCLKWTYGKGSTVVYEEDIVFSFGVACMEGDFWGGFKSQYARYFPLVGRIIYLISAGDPDVSC</sequence>
<dbReference type="Proteomes" id="UP001605036">
    <property type="component" value="Unassembled WGS sequence"/>
</dbReference>
<accession>A0ABD1ZCK8</accession>
<dbReference type="AlphaFoldDB" id="A0ABD1ZCK8"/>
<proteinExistence type="predicted"/>
<reference evidence="1 2" key="1">
    <citation type="submission" date="2024-09" db="EMBL/GenBank/DDBJ databases">
        <title>Chromosome-scale assembly of Riccia fluitans.</title>
        <authorList>
            <person name="Paukszto L."/>
            <person name="Sawicki J."/>
            <person name="Karawczyk K."/>
            <person name="Piernik-Szablinska J."/>
            <person name="Szczecinska M."/>
            <person name="Mazdziarz M."/>
        </authorList>
    </citation>
    <scope>NUCLEOTIDE SEQUENCE [LARGE SCALE GENOMIC DNA]</scope>
    <source>
        <strain evidence="1">Rf_01</strain>
        <tissue evidence="1">Aerial parts of the thallus</tissue>
    </source>
</reference>